<dbReference type="EMBL" id="ASPP01000604">
    <property type="protein sequence ID" value="ETO36485.1"/>
    <property type="molecule type" value="Genomic_DNA"/>
</dbReference>
<name>X6PDC7_RETFI</name>
<comment type="caution">
    <text evidence="2">The sequence shown here is derived from an EMBL/GenBank/DDBJ whole genome shotgun (WGS) entry which is preliminary data.</text>
</comment>
<sequence length="231" mass="26641">MQKKYRIYDDNSFVSTNTQSALPRLPSSTEHEEVNSLNESRTVEASNESCNTFSKLLQRLEKFRVDLNDSTNSSWGACSLQNVHTTQPNKAEKNILTTSEQQQQQIAADSNVHFRSNAVNTAKKAKAKQKLLQNRLQIVSDRGSKERDKKKSITPKEQFKKENPIFCLFVFFLLMERYMCLLLCKKWDSKQYTSAEQLVSEQFYGGEFAVHETDMYSRVNPRSCGRSVDKK</sequence>
<dbReference type="Proteomes" id="UP000023152">
    <property type="component" value="Unassembled WGS sequence"/>
</dbReference>
<evidence type="ECO:0000313" key="2">
    <source>
        <dbReference type="EMBL" id="ETO36485.1"/>
    </source>
</evidence>
<evidence type="ECO:0000313" key="3">
    <source>
        <dbReference type="Proteomes" id="UP000023152"/>
    </source>
</evidence>
<dbReference type="AlphaFoldDB" id="X6PDC7"/>
<protein>
    <submittedName>
        <fullName evidence="2">Uncharacterized protein</fullName>
    </submittedName>
</protein>
<organism evidence="2 3">
    <name type="scientific">Reticulomyxa filosa</name>
    <dbReference type="NCBI Taxonomy" id="46433"/>
    <lineage>
        <taxon>Eukaryota</taxon>
        <taxon>Sar</taxon>
        <taxon>Rhizaria</taxon>
        <taxon>Retaria</taxon>
        <taxon>Foraminifera</taxon>
        <taxon>Monothalamids</taxon>
        <taxon>Reticulomyxidae</taxon>
        <taxon>Reticulomyxa</taxon>
    </lineage>
</organism>
<evidence type="ECO:0000256" key="1">
    <source>
        <dbReference type="SAM" id="MobiDB-lite"/>
    </source>
</evidence>
<accession>X6PDC7</accession>
<proteinExistence type="predicted"/>
<reference evidence="2 3" key="1">
    <citation type="journal article" date="2013" name="Curr. Biol.">
        <title>The Genome of the Foraminiferan Reticulomyxa filosa.</title>
        <authorList>
            <person name="Glockner G."/>
            <person name="Hulsmann N."/>
            <person name="Schleicher M."/>
            <person name="Noegel A.A."/>
            <person name="Eichinger L."/>
            <person name="Gallinger C."/>
            <person name="Pawlowski J."/>
            <person name="Sierra R."/>
            <person name="Euteneuer U."/>
            <person name="Pillet L."/>
            <person name="Moustafa A."/>
            <person name="Platzer M."/>
            <person name="Groth M."/>
            <person name="Szafranski K."/>
            <person name="Schliwa M."/>
        </authorList>
    </citation>
    <scope>NUCLEOTIDE SEQUENCE [LARGE SCALE GENOMIC DNA]</scope>
</reference>
<feature type="region of interest" description="Disordered" evidence="1">
    <location>
        <begin position="18"/>
        <end position="43"/>
    </location>
</feature>
<gene>
    <name evidence="2" type="ORF">RFI_00577</name>
</gene>
<keyword evidence="3" id="KW-1185">Reference proteome</keyword>